<feature type="transmembrane region" description="Helical" evidence="1">
    <location>
        <begin position="54"/>
        <end position="75"/>
    </location>
</feature>
<dbReference type="PANTHER" id="PTHR36833:SF1">
    <property type="entry name" value="INTEGRAL MEMBRANE TRANSPORT PROTEIN"/>
    <property type="match status" value="1"/>
</dbReference>
<sequence>MRHTLKLYGHHLRLAVKCQREYRADTVLLSAGIILINVVDLLLLGVLLKTFVQLGGWTVWDVVFLYSMFLVALGVQSFFTRQLMEIETYVQDGTLDQMLIRPVPVLVQILGRELNFKDITHVVLGVAGVVLAAEKLGLPWTPARIAYLVLAVLSGGVVLAGITLALCSLAFWTTHSRVFLSGTHELQEIVQHYPAHIFGTWFLGLITTLLPFAFVNYYPARLLLHHESGLPGWFLVLGPPVAAALVSAVALAVWHTGLGRYQGSGS</sequence>
<feature type="transmembrane region" description="Helical" evidence="1">
    <location>
        <begin position="27"/>
        <end position="48"/>
    </location>
</feature>
<proteinExistence type="predicted"/>
<accession>A0A1H3SDG5</accession>
<keyword evidence="1" id="KW-0472">Membrane</keyword>
<dbReference type="Proteomes" id="UP000199515">
    <property type="component" value="Unassembled WGS sequence"/>
</dbReference>
<dbReference type="RefSeq" id="WP_176969017.1">
    <property type="nucleotide sequence ID" value="NZ_FNON01000013.1"/>
</dbReference>
<dbReference type="InterPro" id="IPR010390">
    <property type="entry name" value="ABC-2_transporter-like"/>
</dbReference>
<evidence type="ECO:0000256" key="1">
    <source>
        <dbReference type="SAM" id="Phobius"/>
    </source>
</evidence>
<name>A0A1H3SDG5_9PSEU</name>
<gene>
    <name evidence="2" type="ORF">SAMN05421504_113122</name>
</gene>
<organism evidence="2 3">
    <name type="scientific">Amycolatopsis xylanica</name>
    <dbReference type="NCBI Taxonomy" id="589385"/>
    <lineage>
        <taxon>Bacteria</taxon>
        <taxon>Bacillati</taxon>
        <taxon>Actinomycetota</taxon>
        <taxon>Actinomycetes</taxon>
        <taxon>Pseudonocardiales</taxon>
        <taxon>Pseudonocardiaceae</taxon>
        <taxon>Amycolatopsis</taxon>
    </lineage>
</organism>
<dbReference type="EMBL" id="FNON01000013">
    <property type="protein sequence ID" value="SDZ35710.1"/>
    <property type="molecule type" value="Genomic_DNA"/>
</dbReference>
<dbReference type="AlphaFoldDB" id="A0A1H3SDG5"/>
<dbReference type="Pfam" id="PF06182">
    <property type="entry name" value="ABC2_membrane_6"/>
    <property type="match status" value="1"/>
</dbReference>
<protein>
    <submittedName>
        <fullName evidence="2">ABC-2 type transport system permease protein</fullName>
    </submittedName>
</protein>
<feature type="transmembrane region" description="Helical" evidence="1">
    <location>
        <begin position="230"/>
        <end position="254"/>
    </location>
</feature>
<keyword evidence="1" id="KW-1133">Transmembrane helix</keyword>
<dbReference type="STRING" id="589385.SAMN05421504_113122"/>
<keyword evidence="3" id="KW-1185">Reference proteome</keyword>
<evidence type="ECO:0000313" key="2">
    <source>
        <dbReference type="EMBL" id="SDZ35710.1"/>
    </source>
</evidence>
<feature type="transmembrane region" description="Helical" evidence="1">
    <location>
        <begin position="193"/>
        <end position="218"/>
    </location>
</feature>
<reference evidence="2 3" key="1">
    <citation type="submission" date="2016-10" db="EMBL/GenBank/DDBJ databases">
        <authorList>
            <person name="de Groot N.N."/>
        </authorList>
    </citation>
    <scope>NUCLEOTIDE SEQUENCE [LARGE SCALE GENOMIC DNA]</scope>
    <source>
        <strain evidence="2 3">CPCC 202699</strain>
    </source>
</reference>
<evidence type="ECO:0000313" key="3">
    <source>
        <dbReference type="Proteomes" id="UP000199515"/>
    </source>
</evidence>
<feature type="transmembrane region" description="Helical" evidence="1">
    <location>
        <begin position="145"/>
        <end position="173"/>
    </location>
</feature>
<keyword evidence="1" id="KW-0812">Transmembrane</keyword>
<dbReference type="PANTHER" id="PTHR36833">
    <property type="entry name" value="SLR0610 PROTEIN-RELATED"/>
    <property type="match status" value="1"/>
</dbReference>